<dbReference type="Proteomes" id="UP001488838">
    <property type="component" value="Unassembled WGS sequence"/>
</dbReference>
<feature type="compositionally biased region" description="Acidic residues" evidence="1">
    <location>
        <begin position="189"/>
        <end position="201"/>
    </location>
</feature>
<feature type="non-terminal residue" evidence="2">
    <location>
        <position position="311"/>
    </location>
</feature>
<comment type="caution">
    <text evidence="2">The sequence shown here is derived from an EMBL/GenBank/DDBJ whole genome shotgun (WGS) entry which is preliminary data.</text>
</comment>
<proteinExistence type="predicted"/>
<name>A0AAW0IHY0_MYOGA</name>
<evidence type="ECO:0000313" key="3">
    <source>
        <dbReference type="Proteomes" id="UP001488838"/>
    </source>
</evidence>
<keyword evidence="3" id="KW-1185">Reference proteome</keyword>
<evidence type="ECO:0000256" key="1">
    <source>
        <dbReference type="SAM" id="MobiDB-lite"/>
    </source>
</evidence>
<feature type="region of interest" description="Disordered" evidence="1">
    <location>
        <begin position="180"/>
        <end position="203"/>
    </location>
</feature>
<evidence type="ECO:0000313" key="2">
    <source>
        <dbReference type="EMBL" id="KAK7813861.1"/>
    </source>
</evidence>
<dbReference type="AlphaFoldDB" id="A0AAW0IHY0"/>
<feature type="region of interest" description="Disordered" evidence="1">
    <location>
        <begin position="63"/>
        <end position="91"/>
    </location>
</feature>
<reference evidence="2 3" key="1">
    <citation type="journal article" date="2023" name="bioRxiv">
        <title>Conserved and derived expression patterns and positive selection on dental genes reveal complex evolutionary context of ever-growing rodent molars.</title>
        <authorList>
            <person name="Calamari Z.T."/>
            <person name="Song A."/>
            <person name="Cohen E."/>
            <person name="Akter M."/>
            <person name="Roy R.D."/>
            <person name="Hallikas O."/>
            <person name="Christensen M.M."/>
            <person name="Li P."/>
            <person name="Marangoni P."/>
            <person name="Jernvall J."/>
            <person name="Klein O.D."/>
        </authorList>
    </citation>
    <scope>NUCLEOTIDE SEQUENCE [LARGE SCALE GENOMIC DNA]</scope>
    <source>
        <strain evidence="2">V071</strain>
    </source>
</reference>
<feature type="compositionally biased region" description="Basic and acidic residues" evidence="1">
    <location>
        <begin position="74"/>
        <end position="84"/>
    </location>
</feature>
<organism evidence="2 3">
    <name type="scientific">Myodes glareolus</name>
    <name type="common">Bank vole</name>
    <name type="synonym">Clethrionomys glareolus</name>
    <dbReference type="NCBI Taxonomy" id="447135"/>
    <lineage>
        <taxon>Eukaryota</taxon>
        <taxon>Metazoa</taxon>
        <taxon>Chordata</taxon>
        <taxon>Craniata</taxon>
        <taxon>Vertebrata</taxon>
        <taxon>Euteleostomi</taxon>
        <taxon>Mammalia</taxon>
        <taxon>Eutheria</taxon>
        <taxon>Euarchontoglires</taxon>
        <taxon>Glires</taxon>
        <taxon>Rodentia</taxon>
        <taxon>Myomorpha</taxon>
        <taxon>Muroidea</taxon>
        <taxon>Cricetidae</taxon>
        <taxon>Arvicolinae</taxon>
        <taxon>Myodes</taxon>
    </lineage>
</organism>
<protein>
    <submittedName>
        <fullName evidence="2">Uncharacterized protein</fullName>
    </submittedName>
</protein>
<gene>
    <name evidence="2" type="ORF">U0070_002511</name>
</gene>
<accession>A0AAW0IHY0</accession>
<sequence length="311" mass="33837">MGRIAFLIHGLPAHHLQDAGPELEGKLPSDQGYSRLVSWGRHTCSLSWSLLIHSYLTLSKATHSSESPQQLRIGEADEGKRHDETEQEEEPGVVLASILGANRVPVRAAGALQALRNEPEKDQEFTRLSLRTSRAGAAIPGLASPVGRMPKRLHPGCLLCCTCYRAQEGLQSTNVAAKEEVSVTAGDKDSEDGEAAEEEASEGYIDQDVVEGLPQLFVTQCGHQHYGIEWGPCEEDKPHKGCLEVEGPDRSNVVLRPVPGPHGGDIAEQDLRTEPEVTWQLLNQHPAVSLCCLHMVSDCHGFQTALAFLLL</sequence>
<dbReference type="EMBL" id="JBBHLL010000130">
    <property type="protein sequence ID" value="KAK7813861.1"/>
    <property type="molecule type" value="Genomic_DNA"/>
</dbReference>